<keyword evidence="1" id="KW-1133">Transmembrane helix</keyword>
<reference evidence="2" key="1">
    <citation type="journal article" date="2014" name="Front. Microbiol.">
        <title>High frequency of phylogenetically diverse reductive dehalogenase-homologous genes in deep subseafloor sedimentary metagenomes.</title>
        <authorList>
            <person name="Kawai M."/>
            <person name="Futagami T."/>
            <person name="Toyoda A."/>
            <person name="Takaki Y."/>
            <person name="Nishi S."/>
            <person name="Hori S."/>
            <person name="Arai W."/>
            <person name="Tsubouchi T."/>
            <person name="Morono Y."/>
            <person name="Uchiyama I."/>
            <person name="Ito T."/>
            <person name="Fujiyama A."/>
            <person name="Inagaki F."/>
            <person name="Takami H."/>
        </authorList>
    </citation>
    <scope>NUCLEOTIDE SEQUENCE</scope>
    <source>
        <strain evidence="2">Expedition CK06-06</strain>
    </source>
</reference>
<accession>X1FD25</accession>
<comment type="caution">
    <text evidence="2">The sequence shown here is derived from an EMBL/GenBank/DDBJ whole genome shotgun (WGS) entry which is preliminary data.</text>
</comment>
<evidence type="ECO:0000313" key="2">
    <source>
        <dbReference type="EMBL" id="GAH43516.1"/>
    </source>
</evidence>
<proteinExistence type="predicted"/>
<feature type="non-terminal residue" evidence="2">
    <location>
        <position position="232"/>
    </location>
</feature>
<sequence length="232" mass="25685">GTTWFGSDYAHGTTDLTVHIHFPPGLTSEEPRYHTGEDMSPPTAMGFLDDRVVYTWHNPSANPYTQYFFGVSFPKAYMTGAISSPPSGFEKFIGGLLGLIFSMLPCLIPFGIIGTIIFLAVVASRTRKMKYMPAKASIEGVGIKRGLTAPEAALVLELPLNKILTMILFGLLKKRSLSVKSEDPLKLKKLSIPSDAKLREYEVEFMEAITKKGNLSEVRLRKVLINMIKNVN</sequence>
<dbReference type="AlphaFoldDB" id="X1FD25"/>
<evidence type="ECO:0000256" key="1">
    <source>
        <dbReference type="SAM" id="Phobius"/>
    </source>
</evidence>
<feature type="transmembrane region" description="Helical" evidence="1">
    <location>
        <begin position="92"/>
        <end position="122"/>
    </location>
</feature>
<gene>
    <name evidence="2" type="ORF">S03H2_23218</name>
</gene>
<organism evidence="2">
    <name type="scientific">marine sediment metagenome</name>
    <dbReference type="NCBI Taxonomy" id="412755"/>
    <lineage>
        <taxon>unclassified sequences</taxon>
        <taxon>metagenomes</taxon>
        <taxon>ecological metagenomes</taxon>
    </lineage>
</organism>
<dbReference type="EMBL" id="BARU01012649">
    <property type="protein sequence ID" value="GAH43516.1"/>
    <property type="molecule type" value="Genomic_DNA"/>
</dbReference>
<protein>
    <submittedName>
        <fullName evidence="2">Uncharacterized protein</fullName>
    </submittedName>
</protein>
<keyword evidence="1" id="KW-0472">Membrane</keyword>
<feature type="non-terminal residue" evidence="2">
    <location>
        <position position="1"/>
    </location>
</feature>
<name>X1FD25_9ZZZZ</name>
<keyword evidence="1" id="KW-0812">Transmembrane</keyword>